<dbReference type="Gene3D" id="3.30.70.1380">
    <property type="entry name" value="Transcriptional regulatory protein pf0864 domain like"/>
    <property type="match status" value="1"/>
</dbReference>
<feature type="compositionally biased region" description="Low complexity" evidence="2">
    <location>
        <begin position="377"/>
        <end position="386"/>
    </location>
</feature>
<dbReference type="Proteomes" id="UP000198500">
    <property type="component" value="Unassembled WGS sequence"/>
</dbReference>
<reference evidence="3 4" key="1">
    <citation type="submission" date="2016-10" db="EMBL/GenBank/DDBJ databases">
        <authorList>
            <person name="de Groot N.N."/>
        </authorList>
    </citation>
    <scope>NUCLEOTIDE SEQUENCE [LARGE SCALE GENOMIC DNA]</scope>
    <source>
        <strain evidence="3 4">DSM 19219</strain>
    </source>
</reference>
<evidence type="ECO:0000256" key="2">
    <source>
        <dbReference type="SAM" id="MobiDB-lite"/>
    </source>
</evidence>
<evidence type="ECO:0008006" key="5">
    <source>
        <dbReference type="Google" id="ProtNLM"/>
    </source>
</evidence>
<protein>
    <recommendedName>
        <fullName evidence="5">Nickel insertion protein</fullName>
    </recommendedName>
</protein>
<accession>A0A1H3CJQ4</accession>
<gene>
    <name evidence="3" type="ORF">SAMN05443545_10631</name>
</gene>
<feature type="region of interest" description="Disordered" evidence="2">
    <location>
        <begin position="377"/>
        <end position="398"/>
    </location>
</feature>
<dbReference type="EMBL" id="FNNI01000006">
    <property type="protein sequence ID" value="SDX54325.1"/>
    <property type="molecule type" value="Genomic_DNA"/>
</dbReference>
<dbReference type="RefSeq" id="WP_175529835.1">
    <property type="nucleotide sequence ID" value="NZ_BMXH01000010.1"/>
</dbReference>
<dbReference type="PANTHER" id="PTHR36566">
    <property type="entry name" value="NICKEL INSERTION PROTEIN-RELATED"/>
    <property type="match status" value="1"/>
</dbReference>
<proteinExistence type="predicted"/>
<dbReference type="Pfam" id="PF01969">
    <property type="entry name" value="Ni_insertion"/>
    <property type="match status" value="1"/>
</dbReference>
<name>A0A1H3CJQ4_9GAMM</name>
<evidence type="ECO:0000256" key="1">
    <source>
        <dbReference type="ARBA" id="ARBA00022596"/>
    </source>
</evidence>
<dbReference type="InterPro" id="IPR002822">
    <property type="entry name" value="Ni_insertion"/>
</dbReference>
<dbReference type="AlphaFoldDB" id="A0A1H3CJQ4"/>
<keyword evidence="1" id="KW-0533">Nickel</keyword>
<feature type="compositionally biased region" description="Basic and acidic residues" evidence="2">
    <location>
        <begin position="387"/>
        <end position="398"/>
    </location>
</feature>
<dbReference type="PANTHER" id="PTHR36566:SF1">
    <property type="entry name" value="PYRIDINIUM-3,5-BISTHIOCARBOXYLIC ACID MONONUCLEOTIDE NICKEL INSERTION PROTEIN"/>
    <property type="match status" value="1"/>
</dbReference>
<keyword evidence="4" id="KW-1185">Reference proteome</keyword>
<organism evidence="3 4">
    <name type="scientific">Aidingimonas halophila</name>
    <dbReference type="NCBI Taxonomy" id="574349"/>
    <lineage>
        <taxon>Bacteria</taxon>
        <taxon>Pseudomonadati</taxon>
        <taxon>Pseudomonadota</taxon>
        <taxon>Gammaproteobacteria</taxon>
        <taxon>Oceanospirillales</taxon>
        <taxon>Halomonadaceae</taxon>
        <taxon>Aidingimonas</taxon>
    </lineage>
</organism>
<evidence type="ECO:0000313" key="3">
    <source>
        <dbReference type="EMBL" id="SDX54325.1"/>
    </source>
</evidence>
<sequence>MQRKRLIRIDPLGGVAGDMMVAALLDAFPEHESALADALACLPLPPPVSWRIEQGTFSGFQGKRFHVAAASDHEAHSHHHYGDLVELIGHCGLPPGVASRALDIYALLADAEATVHGVTRRQVAFHEVGAWDSVIDVVAVAALLEAIGDTEWLCGSLPMGSGRVHTDHGWVSVPAPATSELLAGMPVHDDGVAGERITPTGASILRHLDCHFDTRCAGRLLGSGTGFGSRELQGRANALRLLVLEGTEQASGFSHDRVVQAVFDVDDQTPEDIAIAVDLLRDMPGVLDLSQDTRASKKGRLGFRIELLAQPEHVDDILAACFRQTTTLGIRYHDVERALLTREHGEAATRHGSVRVKTAFRPSGDTRKAEADDIARLRQSQRQRQQARVEAEHVREDE</sequence>
<evidence type="ECO:0000313" key="4">
    <source>
        <dbReference type="Proteomes" id="UP000198500"/>
    </source>
</evidence>
<dbReference type="STRING" id="574349.SAMN05443545_10631"/>